<dbReference type="SUPFAM" id="SSF53335">
    <property type="entry name" value="S-adenosyl-L-methionine-dependent methyltransferases"/>
    <property type="match status" value="1"/>
</dbReference>
<dbReference type="InterPro" id="IPR029063">
    <property type="entry name" value="SAM-dependent_MTases_sf"/>
</dbReference>
<evidence type="ECO:0000313" key="2">
    <source>
        <dbReference type="EMBL" id="MBC3795790.1"/>
    </source>
</evidence>
<dbReference type="EMBL" id="WJBB01000002">
    <property type="protein sequence ID" value="MBC3795790.1"/>
    <property type="molecule type" value="Genomic_DNA"/>
</dbReference>
<dbReference type="PANTHER" id="PTHR43591:SF24">
    <property type="entry name" value="2-METHOXY-6-POLYPRENYL-1,4-BENZOQUINOL METHYLASE, MITOCHONDRIAL"/>
    <property type="match status" value="1"/>
</dbReference>
<dbReference type="Gene3D" id="3.40.50.150">
    <property type="entry name" value="Vaccinia Virus protein VP39"/>
    <property type="match status" value="1"/>
</dbReference>
<evidence type="ECO:0000313" key="3">
    <source>
        <dbReference type="Proteomes" id="UP000653358"/>
    </source>
</evidence>
<gene>
    <name evidence="2" type="ORF">GH807_01820</name>
</gene>
<feature type="domain" description="Methyltransferase" evidence="1">
    <location>
        <begin position="41"/>
        <end position="135"/>
    </location>
</feature>
<proteinExistence type="predicted"/>
<organism evidence="2 3">
    <name type="scientific">Acetobacterium tundrae</name>
    <dbReference type="NCBI Taxonomy" id="132932"/>
    <lineage>
        <taxon>Bacteria</taxon>
        <taxon>Bacillati</taxon>
        <taxon>Bacillota</taxon>
        <taxon>Clostridia</taxon>
        <taxon>Eubacteriales</taxon>
        <taxon>Eubacteriaceae</taxon>
        <taxon>Acetobacterium</taxon>
    </lineage>
</organism>
<accession>A0ABR6WI11</accession>
<sequence length="191" mass="21232">MTHKFDVKNKHKLDNQARREMLPPEKTLISLGLKSGDIMADIGCGIGYFSIPAAKIVGKSGQVYAQDISAEMLGEVDQKIIDNHIGNIETIAADEHKLNLENSNITFAFISTVLHELDDKDSMLDEIKGVLADKGRIAIVEWQKINSEFGPPMGHRLDKADLMQRLAIHGFQKISAVDISEHFYGITAYKN</sequence>
<keyword evidence="2" id="KW-0489">Methyltransferase</keyword>
<reference evidence="2 3" key="1">
    <citation type="journal article" date="2020" name="mSystems">
        <title>Defining Genomic and Predicted Metabolic Features of the Acetobacterium Genus.</title>
        <authorList>
            <person name="Ross D.E."/>
            <person name="Marshall C.W."/>
            <person name="Gulliver D."/>
            <person name="May H.D."/>
            <person name="Norman R.S."/>
        </authorList>
    </citation>
    <scope>NUCLEOTIDE SEQUENCE [LARGE SCALE GENOMIC DNA]</scope>
    <source>
        <strain evidence="2 3">DSM 9173</strain>
    </source>
</reference>
<dbReference type="Proteomes" id="UP000653358">
    <property type="component" value="Unassembled WGS sequence"/>
</dbReference>
<dbReference type="GO" id="GO:0032259">
    <property type="term" value="P:methylation"/>
    <property type="evidence" value="ECO:0007669"/>
    <property type="project" value="UniProtKB-KW"/>
</dbReference>
<keyword evidence="2" id="KW-0808">Transferase</keyword>
<keyword evidence="3" id="KW-1185">Reference proteome</keyword>
<dbReference type="GO" id="GO:0008168">
    <property type="term" value="F:methyltransferase activity"/>
    <property type="evidence" value="ECO:0007669"/>
    <property type="project" value="UniProtKB-KW"/>
</dbReference>
<dbReference type="Pfam" id="PF13649">
    <property type="entry name" value="Methyltransf_25"/>
    <property type="match status" value="1"/>
</dbReference>
<evidence type="ECO:0000259" key="1">
    <source>
        <dbReference type="Pfam" id="PF13649"/>
    </source>
</evidence>
<dbReference type="PANTHER" id="PTHR43591">
    <property type="entry name" value="METHYLTRANSFERASE"/>
    <property type="match status" value="1"/>
</dbReference>
<dbReference type="InterPro" id="IPR041698">
    <property type="entry name" value="Methyltransf_25"/>
</dbReference>
<dbReference type="CDD" id="cd02440">
    <property type="entry name" value="AdoMet_MTases"/>
    <property type="match status" value="1"/>
</dbReference>
<name>A0ABR6WI11_9FIRM</name>
<comment type="caution">
    <text evidence="2">The sequence shown here is derived from an EMBL/GenBank/DDBJ whole genome shotgun (WGS) entry which is preliminary data.</text>
</comment>
<protein>
    <submittedName>
        <fullName evidence="2">Methyltransferase domain-containing protein</fullName>
    </submittedName>
</protein>